<dbReference type="GO" id="GO:0045004">
    <property type="term" value="P:DNA replication proofreading"/>
    <property type="evidence" value="ECO:0007669"/>
    <property type="project" value="TreeGrafter"/>
</dbReference>
<accession>L2GPE4</accession>
<protein>
    <submittedName>
        <fullName evidence="1">Uncharacterized protein</fullName>
    </submittedName>
</protein>
<gene>
    <name evidence="1" type="ORF">VICG_00484</name>
</gene>
<dbReference type="GO" id="GO:0043625">
    <property type="term" value="C:delta DNA polymerase complex"/>
    <property type="evidence" value="ECO:0007669"/>
    <property type="project" value="TreeGrafter"/>
</dbReference>
<evidence type="ECO:0000313" key="1">
    <source>
        <dbReference type="EMBL" id="ELA42385.1"/>
    </source>
</evidence>
<dbReference type="GO" id="GO:0006287">
    <property type="term" value="P:base-excision repair, gap-filling"/>
    <property type="evidence" value="ECO:0007669"/>
    <property type="project" value="TreeGrafter"/>
</dbReference>
<dbReference type="GO" id="GO:0003887">
    <property type="term" value="F:DNA-directed DNA polymerase activity"/>
    <property type="evidence" value="ECO:0007669"/>
    <property type="project" value="TreeGrafter"/>
</dbReference>
<dbReference type="InterPro" id="IPR050240">
    <property type="entry name" value="DNA_pol_type-B"/>
</dbReference>
<keyword evidence="2" id="KW-1185">Reference proteome</keyword>
<dbReference type="GO" id="GO:0008296">
    <property type="term" value="F:3'-5'-DNA exonuclease activity"/>
    <property type="evidence" value="ECO:0007669"/>
    <property type="project" value="TreeGrafter"/>
</dbReference>
<reference evidence="2" key="1">
    <citation type="submission" date="2011-05" db="EMBL/GenBank/DDBJ databases">
        <title>The genome sequence of Vittaforma corneae strain ATCC 50505.</title>
        <authorList>
            <consortium name="The Broad Institute Genome Sequencing Platform"/>
            <person name="Cuomo C."/>
            <person name="Didier E."/>
            <person name="Bowers L."/>
            <person name="Young S.K."/>
            <person name="Zeng Q."/>
            <person name="Gargeya S."/>
            <person name="Fitzgerald M."/>
            <person name="Haas B."/>
            <person name="Abouelleil A."/>
            <person name="Alvarado L."/>
            <person name="Arachchi H.M."/>
            <person name="Berlin A."/>
            <person name="Chapman S.B."/>
            <person name="Gearin G."/>
            <person name="Goldberg J."/>
            <person name="Griggs A."/>
            <person name="Gujja S."/>
            <person name="Hansen M."/>
            <person name="Heiman D."/>
            <person name="Howarth C."/>
            <person name="Larimer J."/>
            <person name="Lui A."/>
            <person name="MacDonald P.J.P."/>
            <person name="McCowen C."/>
            <person name="Montmayeur A."/>
            <person name="Murphy C."/>
            <person name="Neiman D."/>
            <person name="Pearson M."/>
            <person name="Priest M."/>
            <person name="Roberts A."/>
            <person name="Saif S."/>
            <person name="Shea T."/>
            <person name="Sisk P."/>
            <person name="Stolte C."/>
            <person name="Sykes S."/>
            <person name="Wortman J."/>
            <person name="Nusbaum C."/>
            <person name="Birren B."/>
        </authorList>
    </citation>
    <scope>NUCLEOTIDE SEQUENCE [LARGE SCALE GENOMIC DNA]</scope>
    <source>
        <strain evidence="2">ATCC 50505</strain>
    </source>
</reference>
<dbReference type="SUPFAM" id="SSF53098">
    <property type="entry name" value="Ribonuclease H-like"/>
    <property type="match status" value="1"/>
</dbReference>
<proteinExistence type="predicted"/>
<dbReference type="PANTHER" id="PTHR10322:SF23">
    <property type="entry name" value="DNA POLYMERASE DELTA CATALYTIC SUBUNIT"/>
    <property type="match status" value="1"/>
</dbReference>
<organism evidence="1 2">
    <name type="scientific">Vittaforma corneae (strain ATCC 50505)</name>
    <name type="common">Microsporidian parasite</name>
    <name type="synonym">Nosema corneum</name>
    <dbReference type="NCBI Taxonomy" id="993615"/>
    <lineage>
        <taxon>Eukaryota</taxon>
        <taxon>Fungi</taxon>
        <taxon>Fungi incertae sedis</taxon>
        <taxon>Microsporidia</taxon>
        <taxon>Nosematidae</taxon>
        <taxon>Vittaforma</taxon>
    </lineage>
</organism>
<dbReference type="RefSeq" id="XP_007603936.1">
    <property type="nucleotide sequence ID" value="XM_007603874.1"/>
</dbReference>
<dbReference type="HOGENOM" id="CLU_1566584_0_0_1"/>
<dbReference type="VEuPathDB" id="MicrosporidiaDB:VICG_00484"/>
<dbReference type="PANTHER" id="PTHR10322">
    <property type="entry name" value="DNA POLYMERASE CATALYTIC SUBUNIT"/>
    <property type="match status" value="1"/>
</dbReference>
<dbReference type="STRING" id="993615.L2GPE4"/>
<dbReference type="EMBL" id="JH370132">
    <property type="protein sequence ID" value="ELA42385.1"/>
    <property type="molecule type" value="Genomic_DNA"/>
</dbReference>
<dbReference type="GO" id="GO:0006297">
    <property type="term" value="P:nucleotide-excision repair, DNA gap filling"/>
    <property type="evidence" value="ECO:0007669"/>
    <property type="project" value="TreeGrafter"/>
</dbReference>
<dbReference type="OrthoDB" id="2414538at2759"/>
<name>L2GPE4_VITCO</name>
<sequence>MQDNLSLDITAPTITIFGNTMDTTPIQVRVGDFIPYLYIQPSVEISVDALQSFILGNFAKAKCLGIEKVYKQSIYGYSDKKSVFYKVYFNNPSSFRSAKAFFENGITLEQKKVKFKIFESNFPYILRFMNDLNLSGMSYLRVRNYKTESTDPFVISTESSFIEQLPFEGEYNKSYTIENFKL</sequence>
<evidence type="ECO:0000313" key="2">
    <source>
        <dbReference type="Proteomes" id="UP000011082"/>
    </source>
</evidence>
<dbReference type="Proteomes" id="UP000011082">
    <property type="component" value="Unassembled WGS sequence"/>
</dbReference>
<dbReference type="Gene3D" id="3.30.342.10">
    <property type="entry name" value="DNA Polymerase, chain B, domain 1"/>
    <property type="match status" value="1"/>
</dbReference>
<dbReference type="InParanoid" id="L2GPE4"/>
<dbReference type="AlphaFoldDB" id="L2GPE4"/>
<dbReference type="InterPro" id="IPR012337">
    <property type="entry name" value="RNaseH-like_sf"/>
</dbReference>
<dbReference type="GeneID" id="19881201"/>